<accession>A0A5B0WT89</accession>
<sequence length="203" mass="22139">MSNETMKKAIAASAAKVIGMAGAIILSTACASNPSSYLAFESCALDSTSNLNAAIAQVESKLKLDQCAGNFELYSSELIAIARKNTAEGNLDLFASYVRRSIDKGHVTGNRGKELFSRYFDDEFYSLKSLPGSLCYNLSSEERKADLKRDLQAELSQKRVGKLEVLGDKEGFRASQAYFEQTMDVLNALDSACSAENRRMAAR</sequence>
<keyword evidence="3" id="KW-1185">Reference proteome</keyword>
<proteinExistence type="predicted"/>
<evidence type="ECO:0000256" key="1">
    <source>
        <dbReference type="SAM" id="SignalP"/>
    </source>
</evidence>
<dbReference type="PROSITE" id="PS51257">
    <property type="entry name" value="PROKAR_LIPOPROTEIN"/>
    <property type="match status" value="1"/>
</dbReference>
<reference evidence="2 3" key="1">
    <citation type="submission" date="2019-09" db="EMBL/GenBank/DDBJ databases">
        <authorList>
            <person name="Chen X.-Y."/>
        </authorList>
    </citation>
    <scope>NUCLEOTIDE SEQUENCE [LARGE SCALE GENOMIC DNA]</scope>
    <source>
        <strain evidence="2 3">NY5</strain>
    </source>
</reference>
<gene>
    <name evidence="2" type="ORF">F0M18_13605</name>
</gene>
<feature type="chain" id="PRO_5023017661" description="Lipoprotein" evidence="1">
    <location>
        <begin position="32"/>
        <end position="203"/>
    </location>
</feature>
<name>A0A5B0WT89_9GAMM</name>
<dbReference type="Proteomes" id="UP000323708">
    <property type="component" value="Unassembled WGS sequence"/>
</dbReference>
<dbReference type="EMBL" id="VTUX01000006">
    <property type="protein sequence ID" value="KAA1190096.1"/>
    <property type="molecule type" value="Genomic_DNA"/>
</dbReference>
<feature type="signal peptide" evidence="1">
    <location>
        <begin position="1"/>
        <end position="31"/>
    </location>
</feature>
<keyword evidence="1" id="KW-0732">Signal</keyword>
<comment type="caution">
    <text evidence="2">The sequence shown here is derived from an EMBL/GenBank/DDBJ whole genome shotgun (WGS) entry which is preliminary data.</text>
</comment>
<evidence type="ECO:0000313" key="2">
    <source>
        <dbReference type="EMBL" id="KAA1190096.1"/>
    </source>
</evidence>
<dbReference type="RefSeq" id="WP_149611995.1">
    <property type="nucleotide sequence ID" value="NZ_VTUX01000006.1"/>
</dbReference>
<evidence type="ECO:0008006" key="4">
    <source>
        <dbReference type="Google" id="ProtNLM"/>
    </source>
</evidence>
<organism evidence="2 3">
    <name type="scientific">Pseudohalioglobus sediminis</name>
    <dbReference type="NCBI Taxonomy" id="2606449"/>
    <lineage>
        <taxon>Bacteria</taxon>
        <taxon>Pseudomonadati</taxon>
        <taxon>Pseudomonadota</taxon>
        <taxon>Gammaproteobacteria</taxon>
        <taxon>Cellvibrionales</taxon>
        <taxon>Halieaceae</taxon>
        <taxon>Pseudohalioglobus</taxon>
    </lineage>
</organism>
<protein>
    <recommendedName>
        <fullName evidence="4">Lipoprotein</fullName>
    </recommendedName>
</protein>
<evidence type="ECO:0000313" key="3">
    <source>
        <dbReference type="Proteomes" id="UP000323708"/>
    </source>
</evidence>
<dbReference type="AlphaFoldDB" id="A0A5B0WT89"/>